<dbReference type="PANTHER" id="PTHR35508:SF3">
    <property type="entry name" value="PROTEIN, PUTATIVE-RELATED"/>
    <property type="match status" value="1"/>
</dbReference>
<sequence>MAEKLNGEEEPKHASLPTKEIHLLQLLQFFILSILFPKQGNTVPVLQRIKTSLARDVPLIPEASRNTAHHILLWTRAGTPLRSLLFISVGTITLVSLTGLLVFMLFVLAATINAIVISLLISLAAAGGFLALFFAFVTAIYIGALSVAIFAISTVVFWTTVAILITTGWVAFFYTVWLVTSKSLGFAKHSLRATGSAITTYSASWGTRNLPQKDSD</sequence>
<dbReference type="Proteomes" id="UP000447434">
    <property type="component" value="Chromosome 10"/>
</dbReference>
<name>A0A6A5NXU3_LUPAL</name>
<organism evidence="1 2">
    <name type="scientific">Lupinus albus</name>
    <name type="common">White lupine</name>
    <name type="synonym">Lupinus termis</name>
    <dbReference type="NCBI Taxonomy" id="3870"/>
    <lineage>
        <taxon>Eukaryota</taxon>
        <taxon>Viridiplantae</taxon>
        <taxon>Streptophyta</taxon>
        <taxon>Embryophyta</taxon>
        <taxon>Tracheophyta</taxon>
        <taxon>Spermatophyta</taxon>
        <taxon>Magnoliopsida</taxon>
        <taxon>eudicotyledons</taxon>
        <taxon>Gunneridae</taxon>
        <taxon>Pentapetalae</taxon>
        <taxon>rosids</taxon>
        <taxon>fabids</taxon>
        <taxon>Fabales</taxon>
        <taxon>Fabaceae</taxon>
        <taxon>Papilionoideae</taxon>
        <taxon>50 kb inversion clade</taxon>
        <taxon>genistoids sensu lato</taxon>
        <taxon>core genistoids</taxon>
        <taxon>Genisteae</taxon>
        <taxon>Lupinus</taxon>
    </lineage>
</organism>
<evidence type="ECO:0000313" key="2">
    <source>
        <dbReference type="Proteomes" id="UP000447434"/>
    </source>
</evidence>
<dbReference type="AlphaFoldDB" id="A0A6A5NXU3"/>
<reference evidence="2" key="1">
    <citation type="journal article" date="2020" name="Nat. Commun.">
        <title>Genome sequence of the cluster root forming white lupin.</title>
        <authorList>
            <person name="Hufnagel B."/>
            <person name="Marques A."/>
            <person name="Soriano A."/>
            <person name="Marques L."/>
            <person name="Divol F."/>
            <person name="Doumas P."/>
            <person name="Sallet E."/>
            <person name="Mancinotti D."/>
            <person name="Carrere S."/>
            <person name="Marande W."/>
            <person name="Arribat S."/>
            <person name="Keller J."/>
            <person name="Huneau C."/>
            <person name="Blein T."/>
            <person name="Aime D."/>
            <person name="Laguerre M."/>
            <person name="Taylor J."/>
            <person name="Schubert V."/>
            <person name="Nelson M."/>
            <person name="Geu-Flores F."/>
            <person name="Crespi M."/>
            <person name="Gallardo-Guerrero K."/>
            <person name="Delaux P.-M."/>
            <person name="Salse J."/>
            <person name="Berges H."/>
            <person name="Guyot R."/>
            <person name="Gouzy J."/>
            <person name="Peret B."/>
        </authorList>
    </citation>
    <scope>NUCLEOTIDE SEQUENCE [LARGE SCALE GENOMIC DNA]</scope>
    <source>
        <strain evidence="2">cv. Amiga</strain>
    </source>
</reference>
<dbReference type="PANTHER" id="PTHR35508">
    <property type="entry name" value="VOLTAGE-DEPENDENT L-TYPE CALCIUM CHANNEL SUBUNIT"/>
    <property type="match status" value="1"/>
</dbReference>
<gene>
    <name evidence="1" type="ORF">Lalb_Chr10g0104161</name>
</gene>
<accession>A0A6A5NXU3</accession>
<protein>
    <submittedName>
        <fullName evidence="1">Uncharacterized protein</fullName>
    </submittedName>
</protein>
<dbReference type="OrthoDB" id="1925129at2759"/>
<dbReference type="EMBL" id="WOCE01000010">
    <property type="protein sequence ID" value="KAE9606085.1"/>
    <property type="molecule type" value="Genomic_DNA"/>
</dbReference>
<comment type="caution">
    <text evidence="1">The sequence shown here is derived from an EMBL/GenBank/DDBJ whole genome shotgun (WGS) entry which is preliminary data.</text>
</comment>
<keyword evidence="2" id="KW-1185">Reference proteome</keyword>
<evidence type="ECO:0000313" key="1">
    <source>
        <dbReference type="EMBL" id="KAE9606085.1"/>
    </source>
</evidence>
<proteinExistence type="predicted"/>